<feature type="compositionally biased region" description="Basic and acidic residues" evidence="2">
    <location>
        <begin position="647"/>
        <end position="660"/>
    </location>
</feature>
<dbReference type="AlphaFoldDB" id="A0A1S3IA48"/>
<dbReference type="Gene3D" id="3.30.505.10">
    <property type="entry name" value="SH2 domain"/>
    <property type="match status" value="1"/>
</dbReference>
<dbReference type="RefSeq" id="XP_013395132.1">
    <property type="nucleotide sequence ID" value="XM_013539678.1"/>
</dbReference>
<organism evidence="5 6">
    <name type="scientific">Lingula anatina</name>
    <name type="common">Brachiopod</name>
    <name type="synonym">Lingula unguis</name>
    <dbReference type="NCBI Taxonomy" id="7574"/>
    <lineage>
        <taxon>Eukaryota</taxon>
        <taxon>Metazoa</taxon>
        <taxon>Spiralia</taxon>
        <taxon>Lophotrochozoa</taxon>
        <taxon>Brachiopoda</taxon>
        <taxon>Linguliformea</taxon>
        <taxon>Lingulata</taxon>
        <taxon>Lingulida</taxon>
        <taxon>Linguloidea</taxon>
        <taxon>Lingulidae</taxon>
        <taxon>Lingula</taxon>
    </lineage>
</organism>
<dbReference type="PROSITE" id="PS50017">
    <property type="entry name" value="DEATH_DOMAIN"/>
    <property type="match status" value="1"/>
</dbReference>
<dbReference type="InterPro" id="IPR000488">
    <property type="entry name" value="Death_dom"/>
</dbReference>
<evidence type="ECO:0000259" key="4">
    <source>
        <dbReference type="PROSITE" id="PS50017"/>
    </source>
</evidence>
<feature type="region of interest" description="Disordered" evidence="2">
    <location>
        <begin position="389"/>
        <end position="415"/>
    </location>
</feature>
<dbReference type="InParanoid" id="A0A1S3IA48"/>
<accession>A0A1S3IA48</accession>
<name>A0A1S3IA48_LINAN</name>
<dbReference type="KEGG" id="lak:106162389"/>
<dbReference type="GeneID" id="106162389"/>
<dbReference type="SUPFAM" id="SSF55550">
    <property type="entry name" value="SH2 domain"/>
    <property type="match status" value="1"/>
</dbReference>
<feature type="region of interest" description="Disordered" evidence="2">
    <location>
        <begin position="1"/>
        <end position="20"/>
    </location>
</feature>
<feature type="domain" description="Death" evidence="4">
    <location>
        <begin position="48"/>
        <end position="120"/>
    </location>
</feature>
<protein>
    <submittedName>
        <fullName evidence="6">Uncharacterized protein LOC106162389</fullName>
    </submittedName>
</protein>
<dbReference type="InterPro" id="IPR000980">
    <property type="entry name" value="SH2"/>
</dbReference>
<dbReference type="SUPFAM" id="SSF47986">
    <property type="entry name" value="DEATH domain"/>
    <property type="match status" value="1"/>
</dbReference>
<proteinExistence type="predicted"/>
<evidence type="ECO:0000256" key="2">
    <source>
        <dbReference type="SAM" id="MobiDB-lite"/>
    </source>
</evidence>
<evidence type="ECO:0000256" key="1">
    <source>
        <dbReference type="PROSITE-ProRule" id="PRU00191"/>
    </source>
</evidence>
<dbReference type="OrthoDB" id="10061577at2759"/>
<evidence type="ECO:0000259" key="3">
    <source>
        <dbReference type="PROSITE" id="PS50001"/>
    </source>
</evidence>
<feature type="region of interest" description="Disordered" evidence="2">
    <location>
        <begin position="197"/>
        <end position="238"/>
    </location>
</feature>
<dbReference type="PROSITE" id="PS50001">
    <property type="entry name" value="SH2"/>
    <property type="match status" value="1"/>
</dbReference>
<feature type="compositionally biased region" description="Polar residues" evidence="2">
    <location>
        <begin position="228"/>
        <end position="238"/>
    </location>
</feature>
<dbReference type="CDD" id="cd01670">
    <property type="entry name" value="Death"/>
    <property type="match status" value="1"/>
</dbReference>
<evidence type="ECO:0000313" key="6">
    <source>
        <dbReference type="RefSeq" id="XP_013395132.1"/>
    </source>
</evidence>
<feature type="region of interest" description="Disordered" evidence="2">
    <location>
        <begin position="602"/>
        <end position="667"/>
    </location>
</feature>
<dbReference type="Gene3D" id="1.10.533.10">
    <property type="entry name" value="Death Domain, Fas"/>
    <property type="match status" value="1"/>
</dbReference>
<sequence>MSLTLHSNGNNDVNPNRGGHFSMSDSIETLGYTALKAIASKLAINPITGSGWQDLADKLGFSYGEILQLENMNCDAATMATNMLKDWLNRRGRSATIGVLEQYLILLGREDVLQELHNRLRAPFNLLIKLVWEGKPDLNLRAEATSEMSLVEAVRDMLKTLGLSYEQVEFNGNWESKAREFVGRELVLKVVGDPLGTSMLPKQSSQDSGHDSQGGESPQQSPREDIEQVSQGTGSQLDAQGAVVPGETQGAGRPFGSALTMNQGVEETQDSSFLPGTKNVDLGLNGVMNLGTMEGGTSYKSPLQVSSSTNTQQLQGASLDTVYGTSNNISPTSMFTLTASVNNSAVHDTRHVTGKMSESFQGVEPMELDITTPKTEQTLLFQSEMQDRGALGQGDPVSGDGEITPTEKSRSRSSSVQVESFSEIFRDQRLRSNSVPEIEPIRMNIPVDALNIPPCSRTDTSFNNKSSVSSLNNVSNSLNNVEMTTSVNVFPATEKVSWSLDEEMEDVQTLVKQGIKDQHNCQYCKPFAQHYKSKTGLFKSTQQSSRFRSNSSSVSFDNDTIYEKSDIMHSLSTPGLKADGRGSPDGKDKSTCLKTCLCYPGSNSAHSSPDPEGRVPSLPARRKSPPLQDRASAAPLPVKQRSQPYVPERKRSPPFLEKKRSAPLMETEFSPPLTERKMTSPRSEQCIAGMTGAHRGVMRTDSRPSDSESNIMAHMDLDNQSVNSEMLEDPSPESLYITILPGWHPLLENNGKKVFAVMKPYLGKDGYYIIRSLDHGKKGVTVTHQGQLKHFKIHMTEERGTLFFYFYRDGFQATSIQDLIKYYHTHDLSAQMTPSHPEGGATDGHVASLATFSDDSAGASSLCVEVSMAMDSQSASASQPVRYEGSKHIRLRAPVAPVPITINDSDIMAKI</sequence>
<keyword evidence="5" id="KW-1185">Reference proteome</keyword>
<dbReference type="GO" id="GO:0007165">
    <property type="term" value="P:signal transduction"/>
    <property type="evidence" value="ECO:0007669"/>
    <property type="project" value="InterPro"/>
</dbReference>
<dbReference type="Pfam" id="PF00531">
    <property type="entry name" value="Death"/>
    <property type="match status" value="1"/>
</dbReference>
<feature type="domain" description="SH2" evidence="3">
    <location>
        <begin position="746"/>
        <end position="838"/>
    </location>
</feature>
<dbReference type="Proteomes" id="UP000085678">
    <property type="component" value="Unplaced"/>
</dbReference>
<dbReference type="InterPro" id="IPR036860">
    <property type="entry name" value="SH2_dom_sf"/>
</dbReference>
<dbReference type="InterPro" id="IPR011029">
    <property type="entry name" value="DEATH-like_dom_sf"/>
</dbReference>
<gene>
    <name evidence="6" type="primary">LOC106162389</name>
</gene>
<feature type="compositionally biased region" description="Polar residues" evidence="2">
    <location>
        <begin position="1"/>
        <end position="14"/>
    </location>
</feature>
<evidence type="ECO:0000313" key="5">
    <source>
        <dbReference type="Proteomes" id="UP000085678"/>
    </source>
</evidence>
<reference evidence="6" key="1">
    <citation type="submission" date="2025-08" db="UniProtKB">
        <authorList>
            <consortium name="RefSeq"/>
        </authorList>
    </citation>
    <scope>IDENTIFICATION</scope>
    <source>
        <tissue evidence="6">Gonads</tissue>
    </source>
</reference>
<keyword evidence="1" id="KW-0727">SH2 domain</keyword>